<feature type="compositionally biased region" description="Pro residues" evidence="1">
    <location>
        <begin position="31"/>
        <end position="42"/>
    </location>
</feature>
<evidence type="ECO:0000256" key="1">
    <source>
        <dbReference type="SAM" id="MobiDB-lite"/>
    </source>
</evidence>
<dbReference type="GeneID" id="95604693"/>
<gene>
    <name evidence="3" type="ORF">LDH80_34665</name>
</gene>
<feature type="region of interest" description="Disordered" evidence="1">
    <location>
        <begin position="23"/>
        <end position="49"/>
    </location>
</feature>
<protein>
    <recommendedName>
        <fullName evidence="5">Secreted protein</fullName>
    </recommendedName>
</protein>
<feature type="signal peptide" evidence="2">
    <location>
        <begin position="1"/>
        <end position="27"/>
    </location>
</feature>
<dbReference type="SUPFAM" id="SSF53474">
    <property type="entry name" value="alpha/beta-Hydrolases"/>
    <property type="match status" value="1"/>
</dbReference>
<accession>A0ABY6R633</accession>
<reference evidence="3" key="1">
    <citation type="submission" date="2021-09" db="EMBL/GenBank/DDBJ databases">
        <title>Complete genome sequence and metabolic characterization of Streptomyces tanashiensis DSM 731 the producer of antibacterial Kalafungin and diverse secondary metabolites.</title>
        <authorList>
            <person name="Abbasi M.N."/>
            <person name="Anwar M.N."/>
            <person name="Alam K."/>
            <person name="Shoaib M."/>
            <person name="Lin Z."/>
            <person name="Hayat M."/>
            <person name="Ali M.I."/>
            <person name="Malik H.M.T."/>
            <person name="Ahmed I."/>
            <person name="Li A."/>
            <person name="Hailong Wang H."/>
            <person name="Zhang Y."/>
        </authorList>
    </citation>
    <scope>NUCLEOTIDE SEQUENCE</scope>
    <source>
        <strain evidence="3">Kala</strain>
    </source>
</reference>
<feature type="compositionally biased region" description="Low complexity" evidence="1">
    <location>
        <begin position="131"/>
        <end position="140"/>
    </location>
</feature>
<dbReference type="RefSeq" id="WP_267260010.1">
    <property type="nucleotide sequence ID" value="NZ_CP084204.1"/>
</dbReference>
<name>A0ABY6R633_9ACTN</name>
<organism evidence="3 4">
    <name type="scientific">Streptomyces tanashiensis</name>
    <dbReference type="NCBI Taxonomy" id="67367"/>
    <lineage>
        <taxon>Bacteria</taxon>
        <taxon>Bacillati</taxon>
        <taxon>Actinomycetota</taxon>
        <taxon>Actinomycetes</taxon>
        <taxon>Kitasatosporales</taxon>
        <taxon>Streptomycetaceae</taxon>
        <taxon>Streptomyces</taxon>
    </lineage>
</organism>
<feature type="region of interest" description="Disordered" evidence="1">
    <location>
        <begin position="125"/>
        <end position="161"/>
    </location>
</feature>
<feature type="compositionally biased region" description="Pro residues" evidence="1">
    <location>
        <begin position="141"/>
        <end position="156"/>
    </location>
</feature>
<sequence length="936" mass="97593">MIRVTRGVTTAVALLALTAGAPWPASAQPSPASPQPGPPPTASPESHLGELTLPEGWQVTGSGAGRQLVWTSPERIPAGDARVEFHAGDRLLGRPLPRPDGRSFALPLGDARLTEGTQLRVTAGGRRLDAPGRAGAASERPPAPAAAPEAPLPANPVDPGVPGRYRTVSGEYALNSVRLPGFPEPVEMRATVVGPAGAPGKRPVALFLHGRHDTCYTPGTEDVRFTWPCPAGTRPIPSEQGYLRAQRLLASQGYVTLSIAANGINGQDWQAEDGGAQARSSLVRLHLARWADWAANRASAPAAVRKTSSADLSRVLLVGHSRGGEGVNRAATDSLNPPPAAQDGYRGPVRWKIRGNVLIGPTVFGQNPAPDVPSTTILPGCDGDVSDLQGQIYVDGTRGVSRGAALHSAAYVIGANHNFFNSEWTPGQAKAPAIDDFSSDDGTDPVCSPGTATRLTATQQQAAGATYIAASARLFVGGDDAVRPLLDGTGRRAPSAGPARVLTHAVGAHRAPAFLPGSSVTVSGGGRLCAQVDPDAARACLSPEEGWSPHFAYWEASPEPGRDAVAMKWTGRGNRVDVRSARPVSLAGTGSLALRVIVPPNSSGTELDVAVTDASGRRAALGRTRVDGLPGSPRTAAYWSREVRVPLSAATRAGLDLKRISTLELTPRGGAGRAWLMDAWGWRPGTPAVAPAPLTRVDVGRLTVAEGDSGVRTYRVPVTVTGQGSGQVRLFVPAPDGDTVTSRTVTVRPGRHDIDVPVQVRGNTRYGYDVRHDAFVKAVRGTVVGAHRGGVTARNDDAMPTVRLTPVADDVTEGSALNWRVVLSAPADVEISGGILLKPVTDGPELSTADIDPAWLEAQFGEVPTPAKPLSGVVEGGTSLWFSVPAGETSTQLTVPTVRDGVAEPTESLRAALFTYDDSWEPVPGPEFTGRVRDAA</sequence>
<evidence type="ECO:0000256" key="2">
    <source>
        <dbReference type="SAM" id="SignalP"/>
    </source>
</evidence>
<dbReference type="EMBL" id="CP084204">
    <property type="protein sequence ID" value="UZX25535.1"/>
    <property type="molecule type" value="Genomic_DNA"/>
</dbReference>
<proteinExistence type="predicted"/>
<feature type="chain" id="PRO_5047469820" description="Secreted protein" evidence="2">
    <location>
        <begin position="28"/>
        <end position="936"/>
    </location>
</feature>
<dbReference type="InterPro" id="IPR029058">
    <property type="entry name" value="AB_hydrolase_fold"/>
</dbReference>
<keyword evidence="4" id="KW-1185">Reference proteome</keyword>
<evidence type="ECO:0000313" key="3">
    <source>
        <dbReference type="EMBL" id="UZX25535.1"/>
    </source>
</evidence>
<keyword evidence="2" id="KW-0732">Signal</keyword>
<dbReference type="Gene3D" id="3.40.50.1820">
    <property type="entry name" value="alpha/beta hydrolase"/>
    <property type="match status" value="1"/>
</dbReference>
<feature type="region of interest" description="Disordered" evidence="1">
    <location>
        <begin position="327"/>
        <end position="347"/>
    </location>
</feature>
<evidence type="ECO:0008006" key="5">
    <source>
        <dbReference type="Google" id="ProtNLM"/>
    </source>
</evidence>
<evidence type="ECO:0000313" key="4">
    <source>
        <dbReference type="Proteomes" id="UP001164506"/>
    </source>
</evidence>
<dbReference type="Proteomes" id="UP001164506">
    <property type="component" value="Chromosome"/>
</dbReference>